<proteinExistence type="predicted"/>
<organism evidence="2 3">
    <name type="scientific">Spongiivirga citrea</name>
    <dbReference type="NCBI Taxonomy" id="1481457"/>
    <lineage>
        <taxon>Bacteria</taxon>
        <taxon>Pseudomonadati</taxon>
        <taxon>Bacteroidota</taxon>
        <taxon>Flavobacteriia</taxon>
        <taxon>Flavobacteriales</taxon>
        <taxon>Flavobacteriaceae</taxon>
        <taxon>Spongiivirga</taxon>
    </lineage>
</organism>
<feature type="chain" id="PRO_5027067994" description="DUF4252 domain-containing protein" evidence="1">
    <location>
        <begin position="21"/>
        <end position="220"/>
    </location>
</feature>
<name>A0A6M0CIE9_9FLAO</name>
<sequence length="220" mass="25271">MNRLLSMVCCFILWSSVSVGQGKNSYESPDFDELTENHQKIAIIPFLTSLNLDEDINADQLEKLEEQEGYEAQNALEAYFLSRNNRRKAFVVDFQDVKETNRTLSKNGVDYKNLDIYSPKELCKILDVDGIVSGRLILSALISEGIDESFDLLAFLSGKSDFGKIIIKTSDGDTGRLIWRYEQTITRKSGKNTTAIMEKMMRKATRKFPYDKERIRKRNK</sequence>
<dbReference type="Proteomes" id="UP000474296">
    <property type="component" value="Unassembled WGS sequence"/>
</dbReference>
<keyword evidence="1" id="KW-0732">Signal</keyword>
<comment type="caution">
    <text evidence="2">The sequence shown here is derived from an EMBL/GenBank/DDBJ whole genome shotgun (WGS) entry which is preliminary data.</text>
</comment>
<reference evidence="2 3" key="1">
    <citation type="submission" date="2020-01" db="EMBL/GenBank/DDBJ databases">
        <title>Spongiivirga citrea KCTC 32990T.</title>
        <authorList>
            <person name="Wang G."/>
        </authorList>
    </citation>
    <scope>NUCLEOTIDE SEQUENCE [LARGE SCALE GENOMIC DNA]</scope>
    <source>
        <strain evidence="2 3">KCTC 32990</strain>
    </source>
</reference>
<dbReference type="Gene3D" id="3.40.50.10610">
    <property type="entry name" value="ABC-type transport auxiliary lipoprotein component"/>
    <property type="match status" value="1"/>
</dbReference>
<feature type="signal peptide" evidence="1">
    <location>
        <begin position="1"/>
        <end position="20"/>
    </location>
</feature>
<dbReference type="AlphaFoldDB" id="A0A6M0CIE9"/>
<dbReference type="EMBL" id="JAABOQ010000001">
    <property type="protein sequence ID" value="NER15709.1"/>
    <property type="molecule type" value="Genomic_DNA"/>
</dbReference>
<evidence type="ECO:0008006" key="4">
    <source>
        <dbReference type="Google" id="ProtNLM"/>
    </source>
</evidence>
<evidence type="ECO:0000313" key="2">
    <source>
        <dbReference type="EMBL" id="NER15709.1"/>
    </source>
</evidence>
<gene>
    <name evidence="2" type="ORF">GWK10_00710</name>
</gene>
<evidence type="ECO:0000313" key="3">
    <source>
        <dbReference type="Proteomes" id="UP000474296"/>
    </source>
</evidence>
<dbReference type="RefSeq" id="WP_164028983.1">
    <property type="nucleotide sequence ID" value="NZ_JAABOQ010000001.1"/>
</dbReference>
<evidence type="ECO:0000256" key="1">
    <source>
        <dbReference type="SAM" id="SignalP"/>
    </source>
</evidence>
<protein>
    <recommendedName>
        <fullName evidence="4">DUF4252 domain-containing protein</fullName>
    </recommendedName>
</protein>
<accession>A0A6M0CIE9</accession>
<keyword evidence="3" id="KW-1185">Reference proteome</keyword>